<name>A0A4W3GUP1_CALMI</name>
<evidence type="ECO:0000256" key="11">
    <source>
        <dbReference type="PROSITE-ProRule" id="PRU00042"/>
    </source>
</evidence>
<evidence type="ECO:0000256" key="9">
    <source>
        <dbReference type="ARBA" id="ARBA00023163"/>
    </source>
</evidence>
<dbReference type="FunFam" id="3.30.160.60:FF:000188">
    <property type="entry name" value="Zinc finger protein 787"/>
    <property type="match status" value="1"/>
</dbReference>
<feature type="domain" description="C2H2-type" evidence="13">
    <location>
        <begin position="222"/>
        <end position="251"/>
    </location>
</feature>
<dbReference type="PROSITE" id="PS00028">
    <property type="entry name" value="ZINC_FINGER_C2H2_1"/>
    <property type="match status" value="5"/>
</dbReference>
<evidence type="ECO:0000313" key="14">
    <source>
        <dbReference type="Ensembl" id="ENSCMIP00000001689.1"/>
    </source>
</evidence>
<dbReference type="FunFam" id="3.30.160.60:FF:000358">
    <property type="entry name" value="zinc finger protein 24"/>
    <property type="match status" value="1"/>
</dbReference>
<dbReference type="GO" id="GO:0000978">
    <property type="term" value="F:RNA polymerase II cis-regulatory region sequence-specific DNA binding"/>
    <property type="evidence" value="ECO:0007669"/>
    <property type="project" value="TreeGrafter"/>
</dbReference>
<organism evidence="14 15">
    <name type="scientific">Callorhinchus milii</name>
    <name type="common">Ghost shark</name>
    <dbReference type="NCBI Taxonomy" id="7868"/>
    <lineage>
        <taxon>Eukaryota</taxon>
        <taxon>Metazoa</taxon>
        <taxon>Chordata</taxon>
        <taxon>Craniata</taxon>
        <taxon>Vertebrata</taxon>
        <taxon>Chondrichthyes</taxon>
        <taxon>Holocephali</taxon>
        <taxon>Chimaeriformes</taxon>
        <taxon>Callorhinchidae</taxon>
        <taxon>Callorhinchus</taxon>
    </lineage>
</organism>
<evidence type="ECO:0000256" key="10">
    <source>
        <dbReference type="ARBA" id="ARBA00023242"/>
    </source>
</evidence>
<feature type="domain" description="C2H2-type" evidence="13">
    <location>
        <begin position="98"/>
        <end position="126"/>
    </location>
</feature>
<keyword evidence="10" id="KW-0539">Nucleus</keyword>
<evidence type="ECO:0000256" key="7">
    <source>
        <dbReference type="ARBA" id="ARBA00023015"/>
    </source>
</evidence>
<evidence type="ECO:0000256" key="6">
    <source>
        <dbReference type="ARBA" id="ARBA00022833"/>
    </source>
</evidence>
<dbReference type="GO" id="GO:0008270">
    <property type="term" value="F:zinc ion binding"/>
    <property type="evidence" value="ECO:0007669"/>
    <property type="project" value="UniProtKB-KW"/>
</dbReference>
<reference evidence="14" key="4">
    <citation type="submission" date="2025-08" db="UniProtKB">
        <authorList>
            <consortium name="Ensembl"/>
        </authorList>
    </citation>
    <scope>IDENTIFICATION</scope>
</reference>
<dbReference type="PROSITE" id="PS50157">
    <property type="entry name" value="ZINC_FINGER_C2H2_2"/>
    <property type="match status" value="6"/>
</dbReference>
<feature type="transmembrane region" description="Helical" evidence="12">
    <location>
        <begin position="12"/>
        <end position="28"/>
    </location>
</feature>
<feature type="domain" description="C2H2-type" evidence="13">
    <location>
        <begin position="194"/>
        <end position="221"/>
    </location>
</feature>
<evidence type="ECO:0000259" key="13">
    <source>
        <dbReference type="PROSITE" id="PS50157"/>
    </source>
</evidence>
<keyword evidence="9" id="KW-0804">Transcription</keyword>
<dbReference type="GO" id="GO:0001227">
    <property type="term" value="F:DNA-binding transcription repressor activity, RNA polymerase II-specific"/>
    <property type="evidence" value="ECO:0007669"/>
    <property type="project" value="TreeGrafter"/>
</dbReference>
<comment type="subcellular location">
    <subcellularLocation>
        <location evidence="1">Nucleus</location>
    </subcellularLocation>
</comment>
<dbReference type="FunFam" id="3.30.160.60:FF:001840">
    <property type="entry name" value="Paternally-expressed gene 3 protein"/>
    <property type="match status" value="1"/>
</dbReference>
<comment type="similarity">
    <text evidence="2">Belongs to the krueppel C2H2-type zinc-finger protein family.</text>
</comment>
<reference evidence="15" key="1">
    <citation type="journal article" date="2006" name="Science">
        <title>Ancient noncoding elements conserved in the human genome.</title>
        <authorList>
            <person name="Venkatesh B."/>
            <person name="Kirkness E.F."/>
            <person name="Loh Y.H."/>
            <person name="Halpern A.L."/>
            <person name="Lee A.P."/>
            <person name="Johnson J."/>
            <person name="Dandona N."/>
            <person name="Viswanathan L.D."/>
            <person name="Tay A."/>
            <person name="Venter J.C."/>
            <person name="Strausberg R.L."/>
            <person name="Brenner S."/>
        </authorList>
    </citation>
    <scope>NUCLEOTIDE SEQUENCE [LARGE SCALE GENOMIC DNA]</scope>
</reference>
<evidence type="ECO:0000256" key="3">
    <source>
        <dbReference type="ARBA" id="ARBA00022723"/>
    </source>
</evidence>
<evidence type="ECO:0000256" key="5">
    <source>
        <dbReference type="ARBA" id="ARBA00022771"/>
    </source>
</evidence>
<keyword evidence="7" id="KW-0805">Transcription regulation</keyword>
<reference evidence="15" key="2">
    <citation type="journal article" date="2007" name="PLoS Biol.">
        <title>Survey sequencing and comparative analysis of the elephant shark (Callorhinchus milii) genome.</title>
        <authorList>
            <person name="Venkatesh B."/>
            <person name="Kirkness E.F."/>
            <person name="Loh Y.H."/>
            <person name="Halpern A.L."/>
            <person name="Lee A.P."/>
            <person name="Johnson J."/>
            <person name="Dandona N."/>
            <person name="Viswanathan L.D."/>
            <person name="Tay A."/>
            <person name="Venter J.C."/>
            <person name="Strausberg R.L."/>
            <person name="Brenner S."/>
        </authorList>
    </citation>
    <scope>NUCLEOTIDE SEQUENCE [LARGE SCALE GENOMIC DNA]</scope>
</reference>
<dbReference type="SUPFAM" id="SSF57667">
    <property type="entry name" value="beta-beta-alpha zinc fingers"/>
    <property type="match status" value="4"/>
</dbReference>
<dbReference type="FunFam" id="3.30.160.60:FF:000446">
    <property type="entry name" value="Zinc finger protein"/>
    <property type="match status" value="1"/>
</dbReference>
<proteinExistence type="inferred from homology"/>
<evidence type="ECO:0000256" key="1">
    <source>
        <dbReference type="ARBA" id="ARBA00004123"/>
    </source>
</evidence>
<protein>
    <recommendedName>
        <fullName evidence="13">C2H2-type domain-containing protein</fullName>
    </recommendedName>
</protein>
<keyword evidence="15" id="KW-1185">Reference proteome</keyword>
<keyword evidence="12" id="KW-0472">Membrane</keyword>
<dbReference type="AlphaFoldDB" id="A0A4W3GUP1"/>
<evidence type="ECO:0000256" key="8">
    <source>
        <dbReference type="ARBA" id="ARBA00023125"/>
    </source>
</evidence>
<keyword evidence="8" id="KW-0238">DNA-binding</keyword>
<evidence type="ECO:0000256" key="12">
    <source>
        <dbReference type="SAM" id="Phobius"/>
    </source>
</evidence>
<sequence>MLGYWDVGLYGYWDIVLLGYWVISLFRADREAERQRQHKCEVCGKGFSQSCKLTAHRSVHTGNKPFACDTCGRSYNRLDNLRRHQRSHVSHAPGGKGFTCAICGQTFPRASKLSQHQCLLPGGDQTPGSEGFGDLSALRSHGLSHLAAFRCEACGENFLDLRSLQAHRRQRRHTHAHAQRATHTHTHTDKPKPFVCSVCGKGFGKAASLRAHQAIHTGQKSFHCDHCPRTYNRLDNLRRHQRADPHLGAELPVPGLSGNFPGFGVTDRTRVEPRCVRHQDRAAPLLASPQAPGAPRVRDPLQVSRLRRHLSQFLVAGEPSADPQLGTSLQVRRVRRPV</sequence>
<keyword evidence="6" id="KW-0862">Zinc</keyword>
<keyword evidence="3" id="KW-0479">Metal-binding</keyword>
<dbReference type="GeneTree" id="ENSGT00940000162287"/>
<dbReference type="SMART" id="SM00355">
    <property type="entry name" value="ZnF_C2H2"/>
    <property type="match status" value="6"/>
</dbReference>
<reference evidence="14" key="5">
    <citation type="submission" date="2025-09" db="UniProtKB">
        <authorList>
            <consortium name="Ensembl"/>
        </authorList>
    </citation>
    <scope>IDENTIFICATION</scope>
</reference>
<keyword evidence="4" id="KW-0677">Repeat</keyword>
<reference evidence="15" key="3">
    <citation type="journal article" date="2014" name="Nature">
        <title>Elephant shark genome provides unique insights into gnathostome evolution.</title>
        <authorList>
            <consortium name="International Elephant Shark Genome Sequencing Consortium"/>
            <person name="Venkatesh B."/>
            <person name="Lee A.P."/>
            <person name="Ravi V."/>
            <person name="Maurya A.K."/>
            <person name="Lian M.M."/>
            <person name="Swann J.B."/>
            <person name="Ohta Y."/>
            <person name="Flajnik M.F."/>
            <person name="Sutoh Y."/>
            <person name="Kasahara M."/>
            <person name="Hoon S."/>
            <person name="Gangu V."/>
            <person name="Roy S.W."/>
            <person name="Irimia M."/>
            <person name="Korzh V."/>
            <person name="Kondrychyn I."/>
            <person name="Lim Z.W."/>
            <person name="Tay B.H."/>
            <person name="Tohari S."/>
            <person name="Kong K.W."/>
            <person name="Ho S."/>
            <person name="Lorente-Galdos B."/>
            <person name="Quilez J."/>
            <person name="Marques-Bonet T."/>
            <person name="Raney B.J."/>
            <person name="Ingham P.W."/>
            <person name="Tay A."/>
            <person name="Hillier L.W."/>
            <person name="Minx P."/>
            <person name="Boehm T."/>
            <person name="Wilson R.K."/>
            <person name="Brenner S."/>
            <person name="Warren W.C."/>
        </authorList>
    </citation>
    <scope>NUCLEOTIDE SEQUENCE [LARGE SCALE GENOMIC DNA]</scope>
</reference>
<feature type="domain" description="C2H2-type" evidence="13">
    <location>
        <begin position="149"/>
        <end position="178"/>
    </location>
</feature>
<feature type="domain" description="C2H2-type" evidence="13">
    <location>
        <begin position="38"/>
        <end position="65"/>
    </location>
</feature>
<dbReference type="PANTHER" id="PTHR24399:SF70">
    <property type="entry name" value="C2H2-TYPE DOMAIN-CONTAINING PROTEIN"/>
    <property type="match status" value="1"/>
</dbReference>
<dbReference type="Gene3D" id="3.30.160.60">
    <property type="entry name" value="Classic Zinc Finger"/>
    <property type="match status" value="5"/>
</dbReference>
<dbReference type="InterPro" id="IPR013087">
    <property type="entry name" value="Znf_C2H2_type"/>
</dbReference>
<dbReference type="InterPro" id="IPR036236">
    <property type="entry name" value="Znf_C2H2_sf"/>
</dbReference>
<keyword evidence="5 11" id="KW-0863">Zinc-finger</keyword>
<dbReference type="Ensembl" id="ENSCMIT00000001758.1">
    <property type="protein sequence ID" value="ENSCMIP00000001689.1"/>
    <property type="gene ID" value="ENSCMIG00000001056.1"/>
</dbReference>
<evidence type="ECO:0000313" key="15">
    <source>
        <dbReference type="Proteomes" id="UP000314986"/>
    </source>
</evidence>
<dbReference type="PANTHER" id="PTHR24399">
    <property type="entry name" value="ZINC FINGER AND BTB DOMAIN-CONTAINING"/>
    <property type="match status" value="1"/>
</dbReference>
<keyword evidence="12" id="KW-0812">Transmembrane</keyword>
<evidence type="ECO:0000256" key="2">
    <source>
        <dbReference type="ARBA" id="ARBA00006991"/>
    </source>
</evidence>
<keyword evidence="12" id="KW-1133">Transmembrane helix</keyword>
<dbReference type="Proteomes" id="UP000314986">
    <property type="component" value="Unassembled WGS sequence"/>
</dbReference>
<dbReference type="GO" id="GO:0005654">
    <property type="term" value="C:nucleoplasm"/>
    <property type="evidence" value="ECO:0007669"/>
    <property type="project" value="TreeGrafter"/>
</dbReference>
<feature type="domain" description="C2H2-type" evidence="13">
    <location>
        <begin position="66"/>
        <end position="93"/>
    </location>
</feature>
<evidence type="ECO:0000256" key="4">
    <source>
        <dbReference type="ARBA" id="ARBA00022737"/>
    </source>
</evidence>
<accession>A0A4W3GUP1</accession>
<dbReference type="Pfam" id="PF00096">
    <property type="entry name" value="zf-C2H2"/>
    <property type="match status" value="5"/>
</dbReference>